<protein>
    <submittedName>
        <fullName evidence="6">DNA-binding transcriptional regulator, LysR family</fullName>
    </submittedName>
</protein>
<evidence type="ECO:0000313" key="7">
    <source>
        <dbReference type="Proteomes" id="UP000198528"/>
    </source>
</evidence>
<dbReference type="InterPro" id="IPR036388">
    <property type="entry name" value="WH-like_DNA-bd_sf"/>
</dbReference>
<dbReference type="RefSeq" id="WP_090845883.1">
    <property type="nucleotide sequence ID" value="NZ_FMZL01000006.1"/>
</dbReference>
<evidence type="ECO:0000313" key="6">
    <source>
        <dbReference type="EMBL" id="SDC24625.1"/>
    </source>
</evidence>
<dbReference type="PROSITE" id="PS50931">
    <property type="entry name" value="HTH_LYSR"/>
    <property type="match status" value="1"/>
</dbReference>
<keyword evidence="7" id="KW-1185">Reference proteome</keyword>
<keyword evidence="4" id="KW-0804">Transcription</keyword>
<dbReference type="PANTHER" id="PTHR30126">
    <property type="entry name" value="HTH-TYPE TRANSCRIPTIONAL REGULATOR"/>
    <property type="match status" value="1"/>
</dbReference>
<sequence>MDFKQLQSLITVARYESFTKAATRLGVSQPTVSTHIRMLEEELGVPLVLRTSKRVELTPKGRKVFDQAVSILSMRDRMVEEGAAREKNTVYLGASSVPSAYVLPSILSGYSKSHPNVSFSIYQGDSRDVVSGLTEGVYDVGLIGMPADEESLLCTSFTQDRLVLVTPATDEYRMDEPDAAGVRDLLLRRNVLLRREGSASRSVVDRILDDLGIEESLMHVGARINDQETIKNLVESGLGVTIVSERAVRDRVREGRLLSYEIPSAACKRSLYIAHRKGDLGEEVAGFVSYVRLSFARE</sequence>
<name>A0A1G6K1X0_9ACTN</name>
<dbReference type="GO" id="GO:0003700">
    <property type="term" value="F:DNA-binding transcription factor activity"/>
    <property type="evidence" value="ECO:0007669"/>
    <property type="project" value="InterPro"/>
</dbReference>
<keyword evidence="3 6" id="KW-0238">DNA-binding</keyword>
<proteinExistence type="inferred from homology"/>
<dbReference type="AlphaFoldDB" id="A0A1G6K1X0"/>
<evidence type="ECO:0000256" key="2">
    <source>
        <dbReference type="ARBA" id="ARBA00023015"/>
    </source>
</evidence>
<dbReference type="Gene3D" id="1.10.10.10">
    <property type="entry name" value="Winged helix-like DNA-binding domain superfamily/Winged helix DNA-binding domain"/>
    <property type="match status" value="1"/>
</dbReference>
<dbReference type="InterPro" id="IPR047788">
    <property type="entry name" value="LysR-like_Sec_metab"/>
</dbReference>
<dbReference type="InterPro" id="IPR036390">
    <property type="entry name" value="WH_DNA-bd_sf"/>
</dbReference>
<dbReference type="Proteomes" id="UP000198528">
    <property type="component" value="Unassembled WGS sequence"/>
</dbReference>
<dbReference type="PRINTS" id="PR00039">
    <property type="entry name" value="HTHLYSR"/>
</dbReference>
<dbReference type="STRING" id="604330.SAMN04489857_1434"/>
<comment type="similarity">
    <text evidence="1">Belongs to the LysR transcriptional regulatory family.</text>
</comment>
<dbReference type="GO" id="GO:0000976">
    <property type="term" value="F:transcription cis-regulatory region binding"/>
    <property type="evidence" value="ECO:0007669"/>
    <property type="project" value="TreeGrafter"/>
</dbReference>
<dbReference type="NCBIfam" id="NF040786">
    <property type="entry name" value="LysR_Sec_metab"/>
    <property type="match status" value="1"/>
</dbReference>
<gene>
    <name evidence="6" type="ORF">SAMN04487824_10657</name>
</gene>
<organism evidence="6 7">
    <name type="scientific">Parafannyhessea umbonata</name>
    <dbReference type="NCBI Taxonomy" id="604330"/>
    <lineage>
        <taxon>Bacteria</taxon>
        <taxon>Bacillati</taxon>
        <taxon>Actinomycetota</taxon>
        <taxon>Coriobacteriia</taxon>
        <taxon>Coriobacteriales</taxon>
        <taxon>Atopobiaceae</taxon>
        <taxon>Parafannyhessea</taxon>
    </lineage>
</organism>
<dbReference type="Pfam" id="PF03466">
    <property type="entry name" value="LysR_substrate"/>
    <property type="match status" value="1"/>
</dbReference>
<evidence type="ECO:0000259" key="5">
    <source>
        <dbReference type="PROSITE" id="PS50931"/>
    </source>
</evidence>
<dbReference type="InterPro" id="IPR005119">
    <property type="entry name" value="LysR_subst-bd"/>
</dbReference>
<dbReference type="SUPFAM" id="SSF46785">
    <property type="entry name" value="Winged helix' DNA-binding domain"/>
    <property type="match status" value="1"/>
</dbReference>
<dbReference type="FunFam" id="1.10.10.10:FF:000001">
    <property type="entry name" value="LysR family transcriptional regulator"/>
    <property type="match status" value="1"/>
</dbReference>
<dbReference type="InterPro" id="IPR000847">
    <property type="entry name" value="LysR_HTH_N"/>
</dbReference>
<dbReference type="Pfam" id="PF00126">
    <property type="entry name" value="HTH_1"/>
    <property type="match status" value="1"/>
</dbReference>
<evidence type="ECO:0000256" key="1">
    <source>
        <dbReference type="ARBA" id="ARBA00009437"/>
    </source>
</evidence>
<feature type="domain" description="HTH lysR-type" evidence="5">
    <location>
        <begin position="1"/>
        <end position="58"/>
    </location>
</feature>
<dbReference type="EMBL" id="FMZL01000006">
    <property type="protein sequence ID" value="SDC24625.1"/>
    <property type="molecule type" value="Genomic_DNA"/>
</dbReference>
<dbReference type="Gene3D" id="3.40.190.10">
    <property type="entry name" value="Periplasmic binding protein-like II"/>
    <property type="match status" value="2"/>
</dbReference>
<keyword evidence="2" id="KW-0805">Transcription regulation</keyword>
<evidence type="ECO:0000256" key="4">
    <source>
        <dbReference type="ARBA" id="ARBA00023163"/>
    </source>
</evidence>
<dbReference type="SUPFAM" id="SSF53850">
    <property type="entry name" value="Periplasmic binding protein-like II"/>
    <property type="match status" value="1"/>
</dbReference>
<evidence type="ECO:0000256" key="3">
    <source>
        <dbReference type="ARBA" id="ARBA00023125"/>
    </source>
</evidence>
<accession>A0A1G6K1X0</accession>
<dbReference type="PANTHER" id="PTHR30126:SF40">
    <property type="entry name" value="HTH-TYPE TRANSCRIPTIONAL REGULATOR GLTR"/>
    <property type="match status" value="1"/>
</dbReference>
<reference evidence="7" key="1">
    <citation type="submission" date="2016-10" db="EMBL/GenBank/DDBJ databases">
        <authorList>
            <person name="Varghese N."/>
            <person name="Submissions S."/>
        </authorList>
    </citation>
    <scope>NUCLEOTIDE SEQUENCE [LARGE SCALE GENOMIC DNA]</scope>
    <source>
        <strain evidence="7">DSM 22619</strain>
    </source>
</reference>